<evidence type="ECO:0000313" key="7">
    <source>
        <dbReference type="Proteomes" id="UP000006633"/>
    </source>
</evidence>
<dbReference type="InterPro" id="IPR036390">
    <property type="entry name" value="WH_DNA-bd_sf"/>
</dbReference>
<evidence type="ECO:0000259" key="5">
    <source>
        <dbReference type="PROSITE" id="PS50949"/>
    </source>
</evidence>
<evidence type="ECO:0000256" key="1">
    <source>
        <dbReference type="ARBA" id="ARBA00023015"/>
    </source>
</evidence>
<reference evidence="6 7" key="1">
    <citation type="journal article" date="2012" name="Stand. Genomic Sci.">
        <title>Complete genome sequence of the facultatively chemolithoautotrophic and methylotrophic alpha Proteobacterium Starkeya novella type strain (ATCC 8093(T)).</title>
        <authorList>
            <person name="Kappler U."/>
            <person name="Davenport K."/>
            <person name="Beatson S."/>
            <person name="Lucas S."/>
            <person name="Lapidus A."/>
            <person name="Copeland A."/>
            <person name="Berry K.W."/>
            <person name="Glavina Del Rio T."/>
            <person name="Hammon N."/>
            <person name="Dalin E."/>
            <person name="Tice H."/>
            <person name="Pitluck S."/>
            <person name="Richardson P."/>
            <person name="Bruce D."/>
            <person name="Goodwin L.A."/>
            <person name="Han C."/>
            <person name="Tapia R."/>
            <person name="Detter J.C."/>
            <person name="Chang Y.J."/>
            <person name="Jeffries C.D."/>
            <person name="Land M."/>
            <person name="Hauser L."/>
            <person name="Kyrpides N.C."/>
            <person name="Goker M."/>
            <person name="Ivanova N."/>
            <person name="Klenk H.P."/>
            <person name="Woyke T."/>
        </authorList>
    </citation>
    <scope>NUCLEOTIDE SEQUENCE [LARGE SCALE GENOMIC DNA]</scope>
    <source>
        <strain evidence="7">ATCC 8093 / DSM 506 / JCM 20403 / CCM 1077 / IAM 12100 / NBRC 12443 / NCIMB 10456</strain>
    </source>
</reference>
<dbReference type="InterPro" id="IPR011711">
    <property type="entry name" value="GntR_C"/>
</dbReference>
<dbReference type="Gene3D" id="1.20.120.530">
    <property type="entry name" value="GntR ligand-binding domain-like"/>
    <property type="match status" value="1"/>
</dbReference>
<feature type="domain" description="HTH gntR-type" evidence="5">
    <location>
        <begin position="32"/>
        <end position="100"/>
    </location>
</feature>
<keyword evidence="3" id="KW-0804">Transcription</keyword>
<dbReference type="Proteomes" id="UP000006633">
    <property type="component" value="Chromosome"/>
</dbReference>
<dbReference type="HOGENOM" id="CLU_017584_9_1_5"/>
<dbReference type="GO" id="GO:0003677">
    <property type="term" value="F:DNA binding"/>
    <property type="evidence" value="ECO:0007669"/>
    <property type="project" value="UniProtKB-KW"/>
</dbReference>
<dbReference type="InterPro" id="IPR000524">
    <property type="entry name" value="Tscrpt_reg_HTH_GntR"/>
</dbReference>
<dbReference type="RefSeq" id="WP_013168840.1">
    <property type="nucleotide sequence ID" value="NC_014217.1"/>
</dbReference>
<dbReference type="SMART" id="SM00895">
    <property type="entry name" value="FCD"/>
    <property type="match status" value="1"/>
</dbReference>
<evidence type="ECO:0000256" key="2">
    <source>
        <dbReference type="ARBA" id="ARBA00023125"/>
    </source>
</evidence>
<dbReference type="InterPro" id="IPR036388">
    <property type="entry name" value="WH-like_DNA-bd_sf"/>
</dbReference>
<dbReference type="EMBL" id="CP002026">
    <property type="protein sequence ID" value="ADH91339.1"/>
    <property type="molecule type" value="Genomic_DNA"/>
</dbReference>
<evidence type="ECO:0000256" key="4">
    <source>
        <dbReference type="SAM" id="MobiDB-lite"/>
    </source>
</evidence>
<dbReference type="SUPFAM" id="SSF46785">
    <property type="entry name" value="Winged helix' DNA-binding domain"/>
    <property type="match status" value="1"/>
</dbReference>
<dbReference type="SUPFAM" id="SSF48008">
    <property type="entry name" value="GntR ligand-binding domain-like"/>
    <property type="match status" value="1"/>
</dbReference>
<keyword evidence="7" id="KW-1185">Reference proteome</keyword>
<gene>
    <name evidence="6" type="ordered locus">Snov_4069</name>
</gene>
<dbReference type="CDD" id="cd07377">
    <property type="entry name" value="WHTH_GntR"/>
    <property type="match status" value="1"/>
</dbReference>
<feature type="region of interest" description="Disordered" evidence="4">
    <location>
        <begin position="1"/>
        <end position="22"/>
    </location>
</feature>
<dbReference type="Gene3D" id="1.10.10.10">
    <property type="entry name" value="Winged helix-like DNA-binding domain superfamily/Winged helix DNA-binding domain"/>
    <property type="match status" value="1"/>
</dbReference>
<keyword evidence="1" id="KW-0805">Transcription regulation</keyword>
<keyword evidence="2" id="KW-0238">DNA-binding</keyword>
<dbReference type="PROSITE" id="PS50949">
    <property type="entry name" value="HTH_GNTR"/>
    <property type="match status" value="1"/>
</dbReference>
<evidence type="ECO:0000256" key="3">
    <source>
        <dbReference type="ARBA" id="ARBA00023163"/>
    </source>
</evidence>
<name>D7A0L8_ANCN5</name>
<dbReference type="AlphaFoldDB" id="D7A0L8"/>
<dbReference type="Pfam" id="PF00392">
    <property type="entry name" value="GntR"/>
    <property type="match status" value="1"/>
</dbReference>
<dbReference type="STRING" id="639283.Snov_4069"/>
<sequence>MEGESADRPRNERRRGAVPLAPLRLPSRGQARGATEEVIARINAMISDKVLSPGDRLPAEISFARQLGVPRSAVSRAYAKLEAYGLIRTVPQSGTYLAGIESDALGALMYNVMNANFITVEADDIEHLYRFRAFLEESAALPLVRTATDEDLRALAETQEWVRTKILEQNGTIEDDLLFHLKIAELSGRPFFKSIQLFIAVPMVNVFRPIENSRRTEEMNERWRNSMREHDEIVAALMARDEDRVRQAIWTHCRNSVDFRSNMLRHGAP</sequence>
<dbReference type="Pfam" id="PF07729">
    <property type="entry name" value="FCD"/>
    <property type="match status" value="1"/>
</dbReference>
<evidence type="ECO:0000313" key="6">
    <source>
        <dbReference type="EMBL" id="ADH91339.1"/>
    </source>
</evidence>
<dbReference type="PANTHER" id="PTHR43537">
    <property type="entry name" value="TRANSCRIPTIONAL REGULATOR, GNTR FAMILY"/>
    <property type="match status" value="1"/>
</dbReference>
<proteinExistence type="predicted"/>
<dbReference type="SMART" id="SM00345">
    <property type="entry name" value="HTH_GNTR"/>
    <property type="match status" value="1"/>
</dbReference>
<feature type="compositionally biased region" description="Basic and acidic residues" evidence="4">
    <location>
        <begin position="1"/>
        <end position="10"/>
    </location>
</feature>
<dbReference type="eggNOG" id="COG2186">
    <property type="taxonomic scope" value="Bacteria"/>
</dbReference>
<dbReference type="GO" id="GO:0003700">
    <property type="term" value="F:DNA-binding transcription factor activity"/>
    <property type="evidence" value="ECO:0007669"/>
    <property type="project" value="InterPro"/>
</dbReference>
<dbReference type="PANTHER" id="PTHR43537:SF5">
    <property type="entry name" value="UXU OPERON TRANSCRIPTIONAL REGULATOR"/>
    <property type="match status" value="1"/>
</dbReference>
<dbReference type="KEGG" id="sno:Snov_4069"/>
<dbReference type="PRINTS" id="PR00035">
    <property type="entry name" value="HTHGNTR"/>
</dbReference>
<organism evidence="6 7">
    <name type="scientific">Ancylobacter novellus (strain ATCC 8093 / DSM 506 / JCM 20403 / CCM 1077 / IAM 12100 / NBRC 12443 / NCIMB 10456)</name>
    <name type="common">Starkeya novella</name>
    <dbReference type="NCBI Taxonomy" id="639283"/>
    <lineage>
        <taxon>Bacteria</taxon>
        <taxon>Pseudomonadati</taxon>
        <taxon>Pseudomonadota</taxon>
        <taxon>Alphaproteobacteria</taxon>
        <taxon>Hyphomicrobiales</taxon>
        <taxon>Xanthobacteraceae</taxon>
        <taxon>Ancylobacter</taxon>
    </lineage>
</organism>
<protein>
    <submittedName>
        <fullName evidence="6">GntR domain protein</fullName>
    </submittedName>
</protein>
<accession>D7A0L8</accession>
<dbReference type="InterPro" id="IPR008920">
    <property type="entry name" value="TF_FadR/GntR_C"/>
</dbReference>